<proteinExistence type="inferred from homology"/>
<keyword evidence="7 8" id="KW-0342">GTP-binding</keyword>
<evidence type="ECO:0000259" key="9">
    <source>
        <dbReference type="Pfam" id="PF01227"/>
    </source>
</evidence>
<keyword evidence="5 8" id="KW-0547">Nucleotide-binding</keyword>
<keyword evidence="8" id="KW-0479">Metal-binding</keyword>
<keyword evidence="4 8" id="KW-0554">One-carbon metabolism</keyword>
<evidence type="ECO:0000256" key="1">
    <source>
        <dbReference type="ARBA" id="ARBA00001052"/>
    </source>
</evidence>
<dbReference type="InterPro" id="IPR018234">
    <property type="entry name" value="GTP_CycHdrlase_I_CS"/>
</dbReference>
<dbReference type="PROSITE" id="PS00859">
    <property type="entry name" value="GTP_CYCLOHYDROL_1_1"/>
    <property type="match status" value="1"/>
</dbReference>
<feature type="binding site" evidence="8">
    <location>
        <position position="108"/>
    </location>
    <ligand>
        <name>Zn(2+)</name>
        <dbReference type="ChEBI" id="CHEBI:29105"/>
    </ligand>
</feature>
<evidence type="ECO:0000256" key="4">
    <source>
        <dbReference type="ARBA" id="ARBA00022563"/>
    </source>
</evidence>
<dbReference type="EMBL" id="JADEXQ010000009">
    <property type="protein sequence ID" value="MBE9028923.1"/>
    <property type="molecule type" value="Genomic_DNA"/>
</dbReference>
<dbReference type="CDD" id="cd00642">
    <property type="entry name" value="GTP_cyclohydro1"/>
    <property type="match status" value="1"/>
</dbReference>
<protein>
    <recommendedName>
        <fullName evidence="8">GTP cyclohydrolase 1</fullName>
        <ecNumber evidence="8">3.5.4.16</ecNumber>
    </recommendedName>
    <alternativeName>
        <fullName evidence="8">GTP cyclohydrolase I</fullName>
        <shortName evidence="8">GTP-CH-I</shortName>
    </alternativeName>
</protein>
<dbReference type="Gene3D" id="1.10.286.10">
    <property type="match status" value="1"/>
</dbReference>
<evidence type="ECO:0000256" key="7">
    <source>
        <dbReference type="ARBA" id="ARBA00023134"/>
    </source>
</evidence>
<dbReference type="PROSITE" id="PS00860">
    <property type="entry name" value="GTP_CYCLOHYDROL_1_2"/>
    <property type="match status" value="1"/>
</dbReference>
<accession>A0A928Z386</accession>
<dbReference type="HAMAP" id="MF_00223">
    <property type="entry name" value="FolE"/>
    <property type="match status" value="1"/>
</dbReference>
<dbReference type="GO" id="GO:0005737">
    <property type="term" value="C:cytoplasm"/>
    <property type="evidence" value="ECO:0007669"/>
    <property type="project" value="TreeGrafter"/>
</dbReference>
<evidence type="ECO:0000256" key="6">
    <source>
        <dbReference type="ARBA" id="ARBA00022801"/>
    </source>
</evidence>
<dbReference type="GO" id="GO:0008270">
    <property type="term" value="F:zinc ion binding"/>
    <property type="evidence" value="ECO:0007669"/>
    <property type="project" value="UniProtKB-UniRule"/>
</dbReference>
<evidence type="ECO:0000256" key="5">
    <source>
        <dbReference type="ARBA" id="ARBA00022741"/>
    </source>
</evidence>
<comment type="similarity">
    <text evidence="3 8">Belongs to the GTP cyclohydrolase I family.</text>
</comment>
<feature type="binding site" evidence="8">
    <location>
        <position position="176"/>
    </location>
    <ligand>
        <name>Zn(2+)</name>
        <dbReference type="ChEBI" id="CHEBI:29105"/>
    </ligand>
</feature>
<keyword evidence="11" id="KW-1185">Reference proteome</keyword>
<organism evidence="10 11">
    <name type="scientific">Romeriopsis navalis LEGE 11480</name>
    <dbReference type="NCBI Taxonomy" id="2777977"/>
    <lineage>
        <taxon>Bacteria</taxon>
        <taxon>Bacillati</taxon>
        <taxon>Cyanobacteriota</taxon>
        <taxon>Cyanophyceae</taxon>
        <taxon>Leptolyngbyales</taxon>
        <taxon>Leptolyngbyaceae</taxon>
        <taxon>Romeriopsis</taxon>
        <taxon>Romeriopsis navalis</taxon>
    </lineage>
</organism>
<dbReference type="InterPro" id="IPR043134">
    <property type="entry name" value="GTP-CH-I_N"/>
</dbReference>
<dbReference type="GO" id="GO:0006729">
    <property type="term" value="P:tetrahydrobiopterin biosynthetic process"/>
    <property type="evidence" value="ECO:0007669"/>
    <property type="project" value="TreeGrafter"/>
</dbReference>
<name>A0A928Z386_9CYAN</name>
<evidence type="ECO:0000256" key="3">
    <source>
        <dbReference type="ARBA" id="ARBA00008085"/>
    </source>
</evidence>
<feature type="domain" description="GTP cyclohydrolase I" evidence="9">
    <location>
        <begin position="35"/>
        <end position="213"/>
    </location>
</feature>
<dbReference type="GO" id="GO:0006730">
    <property type="term" value="P:one-carbon metabolic process"/>
    <property type="evidence" value="ECO:0007669"/>
    <property type="project" value="UniProtKB-UniRule"/>
</dbReference>
<comment type="subunit">
    <text evidence="8">Homopolymer.</text>
</comment>
<dbReference type="EC" id="3.5.4.16" evidence="8"/>
<dbReference type="RefSeq" id="WP_264323746.1">
    <property type="nucleotide sequence ID" value="NZ_JADEXQ010000009.1"/>
</dbReference>
<dbReference type="AlphaFoldDB" id="A0A928Z386"/>
<dbReference type="PANTHER" id="PTHR11109:SF7">
    <property type="entry name" value="GTP CYCLOHYDROLASE 1"/>
    <property type="match status" value="1"/>
</dbReference>
<dbReference type="GO" id="GO:0046654">
    <property type="term" value="P:tetrahydrofolate biosynthetic process"/>
    <property type="evidence" value="ECO:0007669"/>
    <property type="project" value="UniProtKB-UniRule"/>
</dbReference>
<evidence type="ECO:0000256" key="2">
    <source>
        <dbReference type="ARBA" id="ARBA00005080"/>
    </source>
</evidence>
<dbReference type="SUPFAM" id="SSF55620">
    <property type="entry name" value="Tetrahydrobiopterin biosynthesis enzymes-like"/>
    <property type="match status" value="1"/>
</dbReference>
<sequence length="219" mass="24333">MTAQIPAESLANVTANETLAQISTSAKPRVSDEEMQQAVRTLLIGLGEDPDREGLIDTPKRVVKALQHLTSGYNQSLDELLNGAIFHEDANEMVLVRDIDLFSSCEHHILPILGRVHIAYIPNGKVIGLSKLARIAEMYARRLQVQERLTNQIAEALQGLLQPQGVAVVVEATHMCMVMRGVQKPGSWTVTSAMRGCFADDARTRREFMDLIRHTPQFH</sequence>
<comment type="catalytic activity">
    <reaction evidence="1 8">
        <text>GTP + H2O = 7,8-dihydroneopterin 3'-triphosphate + formate + H(+)</text>
        <dbReference type="Rhea" id="RHEA:17473"/>
        <dbReference type="ChEBI" id="CHEBI:15377"/>
        <dbReference type="ChEBI" id="CHEBI:15378"/>
        <dbReference type="ChEBI" id="CHEBI:15740"/>
        <dbReference type="ChEBI" id="CHEBI:37565"/>
        <dbReference type="ChEBI" id="CHEBI:58462"/>
        <dbReference type="EC" id="3.5.4.16"/>
    </reaction>
</comment>
<dbReference type="Pfam" id="PF01227">
    <property type="entry name" value="GTP_cyclohydroI"/>
    <property type="match status" value="1"/>
</dbReference>
<dbReference type="NCBIfam" id="NF006825">
    <property type="entry name" value="PRK09347.1-2"/>
    <property type="match status" value="1"/>
</dbReference>
<evidence type="ECO:0000313" key="11">
    <source>
        <dbReference type="Proteomes" id="UP000625316"/>
    </source>
</evidence>
<evidence type="ECO:0000313" key="10">
    <source>
        <dbReference type="EMBL" id="MBE9028923.1"/>
    </source>
</evidence>
<comment type="caution">
    <text evidence="10">The sequence shown here is derived from an EMBL/GenBank/DDBJ whole genome shotgun (WGS) entry which is preliminary data.</text>
</comment>
<keyword evidence="8" id="KW-0862">Zinc</keyword>
<dbReference type="InterPro" id="IPR001474">
    <property type="entry name" value="GTP_CycHdrlase_I"/>
</dbReference>
<dbReference type="InterPro" id="IPR043133">
    <property type="entry name" value="GTP-CH-I_C/QueF"/>
</dbReference>
<dbReference type="PANTHER" id="PTHR11109">
    <property type="entry name" value="GTP CYCLOHYDROLASE I"/>
    <property type="match status" value="1"/>
</dbReference>
<reference evidence="10" key="1">
    <citation type="submission" date="2020-10" db="EMBL/GenBank/DDBJ databases">
        <authorList>
            <person name="Castelo-Branco R."/>
            <person name="Eusebio N."/>
            <person name="Adriana R."/>
            <person name="Vieira A."/>
            <person name="Brugerolle De Fraissinette N."/>
            <person name="Rezende De Castro R."/>
            <person name="Schneider M.P."/>
            <person name="Vasconcelos V."/>
            <person name="Leao P.N."/>
        </authorList>
    </citation>
    <scope>NUCLEOTIDE SEQUENCE</scope>
    <source>
        <strain evidence="10">LEGE 11480</strain>
    </source>
</reference>
<dbReference type="GO" id="GO:0003934">
    <property type="term" value="F:GTP cyclohydrolase I activity"/>
    <property type="evidence" value="ECO:0007669"/>
    <property type="project" value="UniProtKB-UniRule"/>
</dbReference>
<dbReference type="GO" id="GO:0005525">
    <property type="term" value="F:GTP binding"/>
    <property type="evidence" value="ECO:0007669"/>
    <property type="project" value="UniProtKB-KW"/>
</dbReference>
<keyword evidence="6 8" id="KW-0378">Hydrolase</keyword>
<dbReference type="FunFam" id="3.30.1130.10:FF:000012">
    <property type="entry name" value="GTP cyclohydrolase 1"/>
    <property type="match status" value="1"/>
</dbReference>
<evidence type="ECO:0000256" key="8">
    <source>
        <dbReference type="HAMAP-Rule" id="MF_00223"/>
    </source>
</evidence>
<dbReference type="Proteomes" id="UP000625316">
    <property type="component" value="Unassembled WGS sequence"/>
</dbReference>
<feature type="binding site" evidence="8">
    <location>
        <position position="105"/>
    </location>
    <ligand>
        <name>Zn(2+)</name>
        <dbReference type="ChEBI" id="CHEBI:29105"/>
    </ligand>
</feature>
<dbReference type="InterPro" id="IPR020602">
    <property type="entry name" value="GTP_CycHdrlase_I_dom"/>
</dbReference>
<comment type="pathway">
    <text evidence="2 8">Cofactor biosynthesis; 7,8-dihydroneopterin triphosphate biosynthesis; 7,8-dihydroneopterin triphosphate from GTP: step 1/1.</text>
</comment>
<dbReference type="Gene3D" id="3.30.1130.10">
    <property type="match status" value="1"/>
</dbReference>
<dbReference type="NCBIfam" id="TIGR00063">
    <property type="entry name" value="folE"/>
    <property type="match status" value="1"/>
</dbReference>
<gene>
    <name evidence="8 10" type="primary">folE</name>
    <name evidence="10" type="ORF">IQ266_03995</name>
</gene>
<dbReference type="NCBIfam" id="NF006826">
    <property type="entry name" value="PRK09347.1-3"/>
    <property type="match status" value="1"/>
</dbReference>